<feature type="compositionally biased region" description="Polar residues" evidence="7">
    <location>
        <begin position="1902"/>
        <end position="1914"/>
    </location>
</feature>
<comment type="catalytic activity">
    <reaction evidence="1">
        <text>Thiol-dependent hydrolysis of ester, thioester, amide, peptide and isopeptide bonds formed by the C-terminal Gly of ubiquitin (a 76-residue protein attached to proteins as an intracellular targeting signal).</text>
        <dbReference type="EC" id="3.4.19.12"/>
    </reaction>
</comment>
<dbReference type="EMBL" id="QGMH01000015">
    <property type="protein sequence ID" value="TVY29674.1"/>
    <property type="molecule type" value="Genomic_DNA"/>
</dbReference>
<protein>
    <recommendedName>
        <fullName evidence="2">ubiquitinyl hydrolase 1</fullName>
        <ecNumber evidence="2">3.4.19.12</ecNumber>
    </recommendedName>
</protein>
<evidence type="ECO:0000256" key="4">
    <source>
        <dbReference type="ARBA" id="ARBA00022786"/>
    </source>
</evidence>
<dbReference type="InterPro" id="IPR027417">
    <property type="entry name" value="P-loop_NTPase"/>
</dbReference>
<dbReference type="InterPro" id="IPR022105">
    <property type="entry name" value="DUF3645"/>
</dbReference>
<evidence type="ECO:0000256" key="5">
    <source>
        <dbReference type="ARBA" id="ARBA00022801"/>
    </source>
</evidence>
<dbReference type="Pfam" id="PF12359">
    <property type="entry name" value="DUF3645"/>
    <property type="match status" value="1"/>
</dbReference>
<evidence type="ECO:0000259" key="9">
    <source>
        <dbReference type="Pfam" id="PF12359"/>
    </source>
</evidence>
<dbReference type="PANTHER" id="PTHR13367">
    <property type="entry name" value="UBIQUITIN THIOESTERASE"/>
    <property type="match status" value="1"/>
</dbReference>
<dbReference type="GeneID" id="41981124"/>
<dbReference type="PANTHER" id="PTHR13367:SF32">
    <property type="entry name" value="DUF6606 DOMAIN-CONTAINING PROTEIN"/>
    <property type="match status" value="1"/>
</dbReference>
<dbReference type="RefSeq" id="XP_031008461.1">
    <property type="nucleotide sequence ID" value="XM_031145915.1"/>
</dbReference>
<dbReference type="Pfam" id="PF12340">
    <property type="entry name" value="DUF3638"/>
    <property type="match status" value="1"/>
</dbReference>
<dbReference type="InterPro" id="IPR022099">
    <property type="entry name" value="DUF3638"/>
</dbReference>
<accession>A0A8H8R736</accession>
<keyword evidence="12" id="KW-1185">Reference proteome</keyword>
<keyword evidence="3" id="KW-0645">Protease</keyword>
<dbReference type="OrthoDB" id="3182339at2759"/>
<feature type="domain" description="DUF6606" evidence="10">
    <location>
        <begin position="16"/>
        <end position="312"/>
    </location>
</feature>
<evidence type="ECO:0000313" key="12">
    <source>
        <dbReference type="Proteomes" id="UP000431533"/>
    </source>
</evidence>
<dbReference type="EC" id="3.4.19.12" evidence="2"/>
<keyword evidence="6" id="KW-0788">Thiol protease</keyword>
<dbReference type="GO" id="GO:0004843">
    <property type="term" value="F:cysteine-type deubiquitinase activity"/>
    <property type="evidence" value="ECO:0007669"/>
    <property type="project" value="UniProtKB-EC"/>
</dbReference>
<feature type="domain" description="DUF3645" evidence="9">
    <location>
        <begin position="2419"/>
        <end position="2451"/>
    </location>
</feature>
<evidence type="ECO:0000259" key="10">
    <source>
        <dbReference type="Pfam" id="PF20255"/>
    </source>
</evidence>
<evidence type="ECO:0000313" key="11">
    <source>
        <dbReference type="EMBL" id="TVY29674.1"/>
    </source>
</evidence>
<feature type="domain" description="DUF3638" evidence="8">
    <location>
        <begin position="2078"/>
        <end position="2299"/>
    </location>
</feature>
<keyword evidence="4" id="KW-0833">Ubl conjugation pathway</keyword>
<gene>
    <name evidence="11" type="ORF">LHYA1_G000926</name>
</gene>
<evidence type="ECO:0000256" key="2">
    <source>
        <dbReference type="ARBA" id="ARBA00012759"/>
    </source>
</evidence>
<evidence type="ECO:0000256" key="1">
    <source>
        <dbReference type="ARBA" id="ARBA00000707"/>
    </source>
</evidence>
<evidence type="ECO:0000256" key="7">
    <source>
        <dbReference type="SAM" id="MobiDB-lite"/>
    </source>
</evidence>
<dbReference type="InterPro" id="IPR046541">
    <property type="entry name" value="DUF6606"/>
</dbReference>
<name>A0A8H8R736_9HELO</name>
<dbReference type="Pfam" id="PF20255">
    <property type="entry name" value="DUF6606"/>
    <property type="match status" value="1"/>
</dbReference>
<organism evidence="11 12">
    <name type="scientific">Lachnellula hyalina</name>
    <dbReference type="NCBI Taxonomy" id="1316788"/>
    <lineage>
        <taxon>Eukaryota</taxon>
        <taxon>Fungi</taxon>
        <taxon>Dikarya</taxon>
        <taxon>Ascomycota</taxon>
        <taxon>Pezizomycotina</taxon>
        <taxon>Leotiomycetes</taxon>
        <taxon>Helotiales</taxon>
        <taxon>Lachnaceae</taxon>
        <taxon>Lachnellula</taxon>
    </lineage>
</organism>
<proteinExistence type="predicted"/>
<evidence type="ECO:0000259" key="8">
    <source>
        <dbReference type="Pfam" id="PF12340"/>
    </source>
</evidence>
<dbReference type="GO" id="GO:0006508">
    <property type="term" value="P:proteolysis"/>
    <property type="evidence" value="ECO:0007669"/>
    <property type="project" value="UniProtKB-KW"/>
</dbReference>
<dbReference type="Proteomes" id="UP000431533">
    <property type="component" value="Unassembled WGS sequence"/>
</dbReference>
<sequence>MASRPAQSTATMLESLVHHIALPPQLPQQQERVSTLNKIQDVLLDHLLAATNILDALHLGTPWHCIRRSIQTCKTINSGGTINKTALLAAFRELENGSDEVLILHVAEQNAAVLIRREYAFHHHSPPPTSHQSGPNIIFSSVKRDNVIFEAFETSPLSDKVLAAKGPLEWDFPGCAVTLPLSTFSIPAFQNELAVFLSQASTESIKRFAARANKAGVSVFESRDTVNPELVTSMLMTLLEANGARSFPSLLRKHVRDDVCWSEGAQKPWRRCPFWLVVRVAIQRHLSTLIGDEAGRLQYKLLMCQVLADLLEEGSGKQLDIELLSFLNSKLCRRIAKLEVDKQRAHTKIQAVYESMFSALQPFFEKVTTIAVSQIETAWSGFKKDNQRPILTFPRRSDPRHLRLSLLNSANHIDGTLSAWIYDHQRLHSTTARTQPIPEVLSAINIERQAFVDRYSSLSDMEINMEHISAEPTPTTEADCQDRCISLTKHIEEYLIAVGNAYVGNPEQNSIMLLTIMELWVSMEKCALQLFVLLRDFNPVFPPGIIDVLHISSPKDMRRLQNIRSYLKDRQASCSGRFTIFSSPIRGCFGERYFEESKDSLELKELFRQIEDRAEEERQEKQQEWQSKSTDYERLVRAAAESTHVKEENYYGEPEETCVRNCQKCLLDQNALRLSISVHEHPLPSDQVEAKVTVFELNCPEAFAAYREATWRIISSLSAPSPMEQFPPKLLLAKYPGFRDFLQNSLCSFTLASTKKSFVVTHYRTIGFPVSLEDVCVPNGLRFEYYDQLNQVWPGRQTLRPTFAHHCRLIIPTSSPFSRLLLSTDFNSDSDGPSSYATIASQSRCPPGVNVHEFTAYQALFSGKTRRWPQILMELGASNLNFSTEATALLLCHLALQIGPAPDDNHLGSVHTFFNDEIFCANLLKQLNLRLDGISSNWRETNCMESIITLTIRLNSLGIGSKDASKQLLEKVRNVTFKWITELRSEVRAATSLQASLNLSTYALWAALLCRRTFDPCLDFNHSLDPKALQCYIESSITMQDNIASDATSLPILLRFSLVRDVKIIHGMRYLLRKSLLDNPQSFMYAIKTVWPDLEDLSSKKVSPFLFLEGIHQWWVEVTMVATLHTLPQTIHFHVLNGHLLVDGKPIGKLPAKYTTHIILTELFGNQNLPSYPSNLPGMNYTLTAVEYGHQIHLGFRNDHLVVRALLGNRILELLPRQIFSGPQNFDLPASLVDNCVHWLDVRTGSIEIRQRPHIWMTKKQSNWTLDYPNRRAYRRESALIDPYSPLFKLFSRTFEFFEASRFLTVVQPPYSSALVVELRRVELAFFVNERNCLESSQLRAEIDPDQDAGTWYGLQSKIVLREKIPGYNYSIRGRQRSLIVPIGPLINYKRHGIHIVTRVESSEGYYARYTINKPLGRLDCPAEPRLLYFKSLCHAYTSFILPDSLTGRTGTEEALHCLAGGLFQPWTPLKEWHVQVLNQLASLTPRREYYPLGHKVMQKTFWNPLLTSNVQHDGLRAAVESIFSKSNQLLTFASEKLEACALEPGGDDHLTTRSHLRRETYQRSNFDSNPSQVSQYMSYAARDVWRTSQRRSNVVESANLILNWSSKMRTTKDLAGILQSWPKIGGYNGEAEKILLSNLLGLDFAPEWGSFVNLCRNSSSDDVYRLMFLFSVISFRQDADMDTIRILLAFAIIEDLKGLTPPTWPLYEKFRHNQVPRMDYIQPMMEQYLVPYKGDELYNLGFNLSAKLQKKYKALERAHKQQQEIDMRQLGDFLLKQWPCLEPSIKGFTASVLIDVAQALDVIRPAWLCLFQNFELSLHISQVQDVLDRHYIDDKGRNTQAEVQEQAIYSIRYRGGEFPTLSQLLSKTGPALPPITRIGKPKALKKEGSLLKDYGKTINRSTLSSRAGNSNLKELSDEHNTPESQELQAIIEHVVKSESNVRQQYGKDLTQSLKALGNLKRELTKQSIPSAMTLADQISAAQKIVSQHFTCLSNSFEEGDTCAHWLRRGGLWPVITPVSVLETLRSTLQVSFGTNMKEYIVLYALSLTNLQRLIRMEEASLNKNEQRLIEEQNCRPHSNWAPIDRLDWLLLELDSNILIRPGQVDVALATISPASKANSVLQMNMGQGKTSCIMPMAAAVLGDGKHLLRVVVPKALLLQTAQLLHARLGGLLGRELRHIPFSRKTSTDQRTIQLFEQIHRDIQKSCGVMLALPEHLLSFKLSGLQRLSDSLIPEAKTMVNVQSYLNRVSRDILDEADYILAIRTQLIYPSGSQKTVDGHPHRWETIEALLKIVESNIFNLRKKFPQSIEVVQSTQGRFPVVYFLRKDVEDALMSRLVDEIYRGRTSILPEDLSKSDRLAIRDFISMPNVGLGVRQHINRLLPEKPAVKQVVHLLRGLLVHRILLMTLKKRWNVQYGLHPARDPMAVPYHAKGTPSDQAEWGHPDVAILLTCLSFYHGGLNIPQLRQTLEHVLKSDDPSQVYDSLSLSSSLPDSLRDWGSINIDDEAQILEIWTHIRYGVIVADYFLNNFVFPQHAKQFQLKLQASGWDIPLFPDQSFATAVEKSRGSNSLQLPLTTGFSGTNDSKRMLPLTIKQQDLGGLAYTNAEVLTYLLQRRNRQYALAADHQGKRLSERGLLQRISNMHIRVFIDAGAQILEMDNFNLAKTWLEIFTGAPAAVYFRDNTPMVLYRHGSQIPLLASSYANDLGKALVYLDQAHTRGTDLKMPASAAGALTLGLDQSKDHTVQAAMRLRQLGTTQSIVWFAPPEVHQSILDVRQKMSGDPITSYDVVHWLLEQTCVQIEQLQPLYISQGNDFCRRAQAALKDAEFLVDEEQRESYLATLRQYEQQTLEQLYGVNQKAKRSAPSTNTLTGVLAAFDKELKFQRKSFQDTGHAVHGSALQEVEQEREVAFEVENVRQVQKPVHFQPFSFPGLHRDLANFVKTGRMAADSAAYDDAFKLLQRTTVGRKHRVNSDGTAYKLYVSTEFTKTVRLPTDRSFDNFQRQPNWILWSTISEIALVIIPEEAEHIIPILLHAQEPPTYLLTYAAPVTRKMLLHFNDLKFYSIPNLPSTWEAPLWLKVELGLFAGRLYFDYSEYAFLCEFLGVKESAVSLEEVDDDFELGPPALDGVVEEEVVAKSQESKVFARKPLTFLHEWLAIRRKGQDFSSSPMGQVCQGKPLTSDHTFFIKPEATRISRNTEHTRVKRLVPDAPEEDDVEDDIYDEDAFSKIRPGEIDTFDDAALKDDSSSESD</sequence>
<dbReference type="SUPFAM" id="SSF52540">
    <property type="entry name" value="P-loop containing nucleoside triphosphate hydrolases"/>
    <property type="match status" value="1"/>
</dbReference>
<feature type="region of interest" description="Disordered" evidence="7">
    <location>
        <begin position="1902"/>
        <end position="1924"/>
    </location>
</feature>
<comment type="caution">
    <text evidence="11">The sequence shown here is derived from an EMBL/GenBank/DDBJ whole genome shotgun (WGS) entry which is preliminary data.</text>
</comment>
<evidence type="ECO:0000256" key="3">
    <source>
        <dbReference type="ARBA" id="ARBA00022670"/>
    </source>
</evidence>
<keyword evidence="5" id="KW-0378">Hydrolase</keyword>
<feature type="compositionally biased region" description="Acidic residues" evidence="7">
    <location>
        <begin position="3210"/>
        <end position="3224"/>
    </location>
</feature>
<reference evidence="11 12" key="1">
    <citation type="submission" date="2018-05" db="EMBL/GenBank/DDBJ databases">
        <title>Genome sequencing and assembly of the regulated plant pathogen Lachnellula willkommii and related sister species for the development of diagnostic species identification markers.</title>
        <authorList>
            <person name="Giroux E."/>
            <person name="Bilodeau G."/>
        </authorList>
    </citation>
    <scope>NUCLEOTIDE SEQUENCE [LARGE SCALE GENOMIC DNA]</scope>
    <source>
        <strain evidence="11 12">CBS 185.66</strain>
    </source>
</reference>
<evidence type="ECO:0000256" key="6">
    <source>
        <dbReference type="ARBA" id="ARBA00022807"/>
    </source>
</evidence>
<dbReference type="InterPro" id="IPR051346">
    <property type="entry name" value="OTU_Deubiquitinase"/>
</dbReference>
<feature type="region of interest" description="Disordered" evidence="7">
    <location>
        <begin position="3206"/>
        <end position="3225"/>
    </location>
</feature>